<feature type="region of interest" description="Disordered" evidence="2">
    <location>
        <begin position="370"/>
        <end position="394"/>
    </location>
</feature>
<feature type="compositionally biased region" description="Acidic residues" evidence="2">
    <location>
        <begin position="457"/>
        <end position="477"/>
    </location>
</feature>
<feature type="compositionally biased region" description="Basic residues" evidence="2">
    <location>
        <begin position="433"/>
        <end position="443"/>
    </location>
</feature>
<evidence type="ECO:0000313" key="3">
    <source>
        <dbReference type="EMBL" id="TNV84338.1"/>
    </source>
</evidence>
<dbReference type="EMBL" id="RRYP01002886">
    <property type="protein sequence ID" value="TNV84338.1"/>
    <property type="molecule type" value="Genomic_DNA"/>
</dbReference>
<sequence>MRAKFMLAENEIIDARSKSNTNENQVAKLKRELQYQNDQNAAMLKELQEVTKQKDKLENNFGRLDQIERDFERSVRRVEELEELIKAKNEQLDELKKQQKTDKKIAENEGKKLKSALEILIKSEQKLGQLVAGSCTKVKNEIMGKFDKITIQREFDIVASTVKQLQEQVAPGKIDPKGASEESFQRQLQEVQSRNQKLEMDLQEVRHDFKEYKIENQNYKSQFQRLDAEVNNLKKENMRLTMLNQKQFSDTMEARKALSNAQMETHDLVKKIQSDYEVISIEYQKAHNSEEILLKQARENKQVLKALKNKIIELEGIQRDFQLFQKQFTIENHKNIAMIKEKEKEIKDLHKKLMTLEESSGDIEKKYNQLNPMKMKQKEPEPTTKEEKIKAKRDAEAVAHLTPQERNVQTVGLGGVCEIQRQVLKMEVFKSEKPKKKKKKKEKKPPQAPNPDGSIPEAEEEESYYEYYEEEVEEEEGGVSSPSAQNQGMVLSTGGVPIYVNNAKKGV</sequence>
<evidence type="ECO:0000256" key="1">
    <source>
        <dbReference type="SAM" id="Coils"/>
    </source>
</evidence>
<feature type="region of interest" description="Disordered" evidence="2">
    <location>
        <begin position="428"/>
        <end position="495"/>
    </location>
</feature>
<organism evidence="3 4">
    <name type="scientific">Halteria grandinella</name>
    <dbReference type="NCBI Taxonomy" id="5974"/>
    <lineage>
        <taxon>Eukaryota</taxon>
        <taxon>Sar</taxon>
        <taxon>Alveolata</taxon>
        <taxon>Ciliophora</taxon>
        <taxon>Intramacronucleata</taxon>
        <taxon>Spirotrichea</taxon>
        <taxon>Stichotrichia</taxon>
        <taxon>Sporadotrichida</taxon>
        <taxon>Halteriidae</taxon>
        <taxon>Halteria</taxon>
    </lineage>
</organism>
<name>A0A8J8NZ69_HALGN</name>
<feature type="coiled-coil region" evidence="1">
    <location>
        <begin position="12"/>
        <end position="109"/>
    </location>
</feature>
<comment type="caution">
    <text evidence="3">The sequence shown here is derived from an EMBL/GenBank/DDBJ whole genome shotgun (WGS) entry which is preliminary data.</text>
</comment>
<protein>
    <submittedName>
        <fullName evidence="3">Uncharacterized protein</fullName>
    </submittedName>
</protein>
<proteinExistence type="predicted"/>
<evidence type="ECO:0000313" key="4">
    <source>
        <dbReference type="Proteomes" id="UP000785679"/>
    </source>
</evidence>
<feature type="coiled-coil region" evidence="1">
    <location>
        <begin position="181"/>
        <end position="243"/>
    </location>
</feature>
<dbReference type="AlphaFoldDB" id="A0A8J8NZ69"/>
<dbReference type="Proteomes" id="UP000785679">
    <property type="component" value="Unassembled WGS sequence"/>
</dbReference>
<keyword evidence="4" id="KW-1185">Reference proteome</keyword>
<evidence type="ECO:0000256" key="2">
    <source>
        <dbReference type="SAM" id="MobiDB-lite"/>
    </source>
</evidence>
<feature type="compositionally biased region" description="Basic and acidic residues" evidence="2">
    <location>
        <begin position="376"/>
        <end position="394"/>
    </location>
</feature>
<reference evidence="3" key="1">
    <citation type="submission" date="2019-06" db="EMBL/GenBank/DDBJ databases">
        <authorList>
            <person name="Zheng W."/>
        </authorList>
    </citation>
    <scope>NUCLEOTIDE SEQUENCE</scope>
    <source>
        <strain evidence="3">QDHG01</strain>
    </source>
</reference>
<keyword evidence="1" id="KW-0175">Coiled coil</keyword>
<accession>A0A8J8NZ69</accession>
<gene>
    <name evidence="3" type="ORF">FGO68_gene7451</name>
</gene>